<proteinExistence type="inferred from homology"/>
<evidence type="ECO:0000259" key="5">
    <source>
        <dbReference type="Pfam" id="PF00535"/>
    </source>
</evidence>
<keyword evidence="7" id="KW-1185">Reference proteome</keyword>
<keyword evidence="2" id="KW-0328">Glycosyltransferase</keyword>
<feature type="transmembrane region" description="Helical" evidence="4">
    <location>
        <begin position="406"/>
        <end position="424"/>
    </location>
</feature>
<comment type="similarity">
    <text evidence="1">Belongs to the glycosyltransferase 2 family.</text>
</comment>
<dbReference type="InterPro" id="IPR001173">
    <property type="entry name" value="Glyco_trans_2-like"/>
</dbReference>
<comment type="caution">
    <text evidence="6">The sequence shown here is derived from an EMBL/GenBank/DDBJ whole genome shotgun (WGS) entry which is preliminary data.</text>
</comment>
<protein>
    <submittedName>
        <fullName evidence="6">Glycosyltransferase family 2 protein</fullName>
    </submittedName>
</protein>
<dbReference type="InterPro" id="IPR029044">
    <property type="entry name" value="Nucleotide-diphossugar_trans"/>
</dbReference>
<name>A0ABS7K810_9BACI</name>
<evidence type="ECO:0000256" key="4">
    <source>
        <dbReference type="SAM" id="Phobius"/>
    </source>
</evidence>
<keyword evidence="4" id="KW-1133">Transmembrane helix</keyword>
<dbReference type="Proteomes" id="UP000769780">
    <property type="component" value="Unassembled WGS sequence"/>
</dbReference>
<dbReference type="CDD" id="cd06423">
    <property type="entry name" value="CESA_like"/>
    <property type="match status" value="1"/>
</dbReference>
<dbReference type="PANTHER" id="PTHR43630:SF1">
    <property type="entry name" value="POLY-BETA-1,6-N-ACETYL-D-GLUCOSAMINE SYNTHASE"/>
    <property type="match status" value="1"/>
</dbReference>
<feature type="domain" description="Glycosyltransferase 2-like" evidence="5">
    <location>
        <begin position="44"/>
        <end position="243"/>
    </location>
</feature>
<evidence type="ECO:0000256" key="3">
    <source>
        <dbReference type="ARBA" id="ARBA00022679"/>
    </source>
</evidence>
<sequence length="455" mass="51825">MMIYATLVLFSLFILFQLLYIFIPLFSGKGRSEGIKLLEEKEFSILIPAFNEEKTILNCLQGIVNLGYSNYEAIFINDGSSDQTMKVLYEYLDLKPIQRTPTQIGQHEPARGFYQSANFPRVFLLDKENGGKADALNAGIAYSKKSLIITLDADSILAPDALAAMNTSFEDEKVLAAGGMIQISQGFTGSHIKPKPVFNLPGIIRYQIIQYLTDFYLHKTTQEKLKSITVIAGAFGAFRRHALLEINGYRKTVGEDLDITLRIHKLIKTKYKKHKLIFVPQALCYTECPSSYKALFSQRFRWQRGFIDCLLHFRKSYFTNLGFPVSIYLLVDSLILGTLNAYPTILIPIILLFTKNYSMALFFLSFTFLLALFRSIMALLVAGRFGHVYSRKDLLKITLFVPFEILTYRLLGLVFVTFGTILYFKDKDVWNNVDRIGTNKQSYGEGIMLNRKEVG</sequence>
<dbReference type="PANTHER" id="PTHR43630">
    <property type="entry name" value="POLY-BETA-1,6-N-ACETYL-D-GLUCOSAMINE SYNTHASE"/>
    <property type="match status" value="1"/>
</dbReference>
<keyword evidence="3" id="KW-0808">Transferase</keyword>
<dbReference type="Gene3D" id="3.90.550.10">
    <property type="entry name" value="Spore Coat Polysaccharide Biosynthesis Protein SpsA, Chain A"/>
    <property type="match status" value="1"/>
</dbReference>
<feature type="transmembrane region" description="Helical" evidence="4">
    <location>
        <begin position="359"/>
        <end position="385"/>
    </location>
</feature>
<evidence type="ECO:0000256" key="1">
    <source>
        <dbReference type="ARBA" id="ARBA00006739"/>
    </source>
</evidence>
<keyword evidence="4" id="KW-0472">Membrane</keyword>
<organism evidence="6 7">
    <name type="scientific">Mesobacillus maritimus</name>
    <dbReference type="NCBI Taxonomy" id="1643336"/>
    <lineage>
        <taxon>Bacteria</taxon>
        <taxon>Bacillati</taxon>
        <taxon>Bacillota</taxon>
        <taxon>Bacilli</taxon>
        <taxon>Bacillales</taxon>
        <taxon>Bacillaceae</taxon>
        <taxon>Mesobacillus</taxon>
    </lineage>
</organism>
<evidence type="ECO:0000256" key="2">
    <source>
        <dbReference type="ARBA" id="ARBA00022676"/>
    </source>
</evidence>
<gene>
    <name evidence="6" type="ORF">H0185_15815</name>
</gene>
<reference evidence="6 7" key="1">
    <citation type="submission" date="2020-07" db="EMBL/GenBank/DDBJ databases">
        <title>Fungal Genomes of the International Space Station.</title>
        <authorList>
            <person name="Seuylemezian A."/>
            <person name="Singh N.K."/>
            <person name="Wood J."/>
            <person name="Venkateswaran K."/>
        </authorList>
    </citation>
    <scope>NUCLEOTIDE SEQUENCE [LARGE SCALE GENOMIC DNA]</scope>
    <source>
        <strain evidence="6 7">PL-B2</strain>
    </source>
</reference>
<evidence type="ECO:0000313" key="7">
    <source>
        <dbReference type="Proteomes" id="UP000769780"/>
    </source>
</evidence>
<feature type="transmembrane region" description="Helical" evidence="4">
    <location>
        <begin position="6"/>
        <end position="26"/>
    </location>
</feature>
<dbReference type="SUPFAM" id="SSF53448">
    <property type="entry name" value="Nucleotide-diphospho-sugar transferases"/>
    <property type="match status" value="1"/>
</dbReference>
<feature type="transmembrane region" description="Helical" evidence="4">
    <location>
        <begin position="325"/>
        <end position="353"/>
    </location>
</feature>
<keyword evidence="4" id="KW-0812">Transmembrane</keyword>
<evidence type="ECO:0000313" key="6">
    <source>
        <dbReference type="EMBL" id="MBY0098265.1"/>
    </source>
</evidence>
<dbReference type="EMBL" id="JACWFH010000021">
    <property type="protein sequence ID" value="MBY0098265.1"/>
    <property type="molecule type" value="Genomic_DNA"/>
</dbReference>
<dbReference type="Pfam" id="PF00535">
    <property type="entry name" value="Glycos_transf_2"/>
    <property type="match status" value="1"/>
</dbReference>
<accession>A0ABS7K810</accession>